<organism evidence="1 3">
    <name type="scientific">Didymodactylos carnosus</name>
    <dbReference type="NCBI Taxonomy" id="1234261"/>
    <lineage>
        <taxon>Eukaryota</taxon>
        <taxon>Metazoa</taxon>
        <taxon>Spiralia</taxon>
        <taxon>Gnathifera</taxon>
        <taxon>Rotifera</taxon>
        <taxon>Eurotatoria</taxon>
        <taxon>Bdelloidea</taxon>
        <taxon>Philodinida</taxon>
        <taxon>Philodinidae</taxon>
        <taxon>Didymodactylos</taxon>
    </lineage>
</organism>
<dbReference type="EMBL" id="CAJOBC010001532">
    <property type="protein sequence ID" value="CAF3683868.1"/>
    <property type="molecule type" value="Genomic_DNA"/>
</dbReference>
<keyword evidence="3" id="KW-1185">Reference proteome</keyword>
<dbReference type="Gene3D" id="2.60.120.920">
    <property type="match status" value="1"/>
</dbReference>
<evidence type="ECO:0008006" key="4">
    <source>
        <dbReference type="Google" id="ProtNLM"/>
    </source>
</evidence>
<accession>A0A813ZM98</accession>
<protein>
    <recommendedName>
        <fullName evidence="4">B30.2/SPRY domain-containing protein</fullName>
    </recommendedName>
</protein>
<evidence type="ECO:0000313" key="2">
    <source>
        <dbReference type="EMBL" id="CAF3683868.1"/>
    </source>
</evidence>
<comment type="caution">
    <text evidence="1">The sequence shown here is derived from an EMBL/GenBank/DDBJ whole genome shotgun (WGS) entry which is preliminary data.</text>
</comment>
<dbReference type="AlphaFoldDB" id="A0A813ZM98"/>
<proteinExistence type="predicted"/>
<dbReference type="Proteomes" id="UP000663829">
    <property type="component" value="Unassembled WGS sequence"/>
</dbReference>
<name>A0A813ZM98_9BILA</name>
<dbReference type="OrthoDB" id="10023668at2759"/>
<dbReference type="EMBL" id="CAJNOQ010001531">
    <property type="protein sequence ID" value="CAF0901402.1"/>
    <property type="molecule type" value="Genomic_DNA"/>
</dbReference>
<dbReference type="InterPro" id="IPR043136">
    <property type="entry name" value="B30.2/SPRY_sf"/>
</dbReference>
<dbReference type="Proteomes" id="UP000681722">
    <property type="component" value="Unassembled WGS sequence"/>
</dbReference>
<evidence type="ECO:0000313" key="3">
    <source>
        <dbReference type="Proteomes" id="UP000663829"/>
    </source>
</evidence>
<reference evidence="1" key="1">
    <citation type="submission" date="2021-02" db="EMBL/GenBank/DDBJ databases">
        <authorList>
            <person name="Nowell W R."/>
        </authorList>
    </citation>
    <scope>NUCLEOTIDE SEQUENCE</scope>
</reference>
<gene>
    <name evidence="1" type="ORF">GPM918_LOCUS8656</name>
    <name evidence="2" type="ORF">SRO942_LOCUS8660</name>
</gene>
<evidence type="ECO:0000313" key="1">
    <source>
        <dbReference type="EMBL" id="CAF0901402.1"/>
    </source>
</evidence>
<sequence>MTSKTPCAHSTCDKGIGIFACEGCQQKFCRKHSNGHREALAKRLDTIVFEHDLIQQQLQNISDPMAKHPLFTQIDKWETESINKIRQASGDARNQLQQLLDENAHKTMKAFRRITDDLRYRRNTEDYVESDLDQWIEELNKIKDEIDRPKNIDVSEDSFASVMLIRVISSQAHVKYHPTTEERFGEAVGDIEVSESGRLAVSKSGDASVYGTSLYSSGLHQISVEVVKASDWIFVGIMSPSNGRREGADFLSSAYGWGGANKRCAWVYLNGAYNGYGGFDGDIINDDRLELTLNCNERKIELFNNRTKKRYEIPINVKMCSLPWTFAVEFGFRGDSVRIL</sequence>